<comment type="caution">
    <text evidence="2">The sequence shown here is derived from an EMBL/GenBank/DDBJ whole genome shotgun (WGS) entry which is preliminary data.</text>
</comment>
<keyword evidence="1" id="KW-0472">Membrane</keyword>
<accession>A0AAV9XHX9</accession>
<feature type="transmembrane region" description="Helical" evidence="1">
    <location>
        <begin position="13"/>
        <end position="32"/>
    </location>
</feature>
<feature type="transmembrane region" description="Helical" evidence="1">
    <location>
        <begin position="71"/>
        <end position="91"/>
    </location>
</feature>
<feature type="transmembrane region" description="Helical" evidence="1">
    <location>
        <begin position="44"/>
        <end position="65"/>
    </location>
</feature>
<keyword evidence="1" id="KW-0812">Transmembrane</keyword>
<gene>
    <name evidence="2" type="ORF">TWF694_007193</name>
</gene>
<name>A0AAV9XHX9_9PEZI</name>
<organism evidence="2 3">
    <name type="scientific">Orbilia ellipsospora</name>
    <dbReference type="NCBI Taxonomy" id="2528407"/>
    <lineage>
        <taxon>Eukaryota</taxon>
        <taxon>Fungi</taxon>
        <taxon>Dikarya</taxon>
        <taxon>Ascomycota</taxon>
        <taxon>Pezizomycotina</taxon>
        <taxon>Orbiliomycetes</taxon>
        <taxon>Orbiliales</taxon>
        <taxon>Orbiliaceae</taxon>
        <taxon>Orbilia</taxon>
    </lineage>
</organism>
<proteinExistence type="predicted"/>
<keyword evidence="1" id="KW-1133">Transmembrane helix</keyword>
<protein>
    <submittedName>
        <fullName evidence="2">Uncharacterized protein</fullName>
    </submittedName>
</protein>
<evidence type="ECO:0000313" key="2">
    <source>
        <dbReference type="EMBL" id="KAK6541380.1"/>
    </source>
</evidence>
<dbReference type="EMBL" id="JAVHJO010000003">
    <property type="protein sequence ID" value="KAK6541380.1"/>
    <property type="molecule type" value="Genomic_DNA"/>
</dbReference>
<dbReference type="AlphaFoldDB" id="A0AAV9XHX9"/>
<dbReference type="Proteomes" id="UP001365542">
    <property type="component" value="Unassembled WGS sequence"/>
</dbReference>
<evidence type="ECO:0000313" key="3">
    <source>
        <dbReference type="Proteomes" id="UP001365542"/>
    </source>
</evidence>
<reference evidence="2 3" key="1">
    <citation type="submission" date="2019-10" db="EMBL/GenBank/DDBJ databases">
        <authorList>
            <person name="Palmer J.M."/>
        </authorList>
    </citation>
    <scope>NUCLEOTIDE SEQUENCE [LARGE SCALE GENOMIC DNA]</scope>
    <source>
        <strain evidence="2 3">TWF694</strain>
    </source>
</reference>
<sequence length="132" mass="14122">MAEAGYLNLPWPILVHSVGLTALGLSMAFSPTPNKTPDLRGANSMLGIATATIGLCYIGTSGVPIQQNQFLYASVPVRLFIAVLLASAGTINRRIIGEKSWRTHMGFALWDGAGALWLGWYLGTWDGKCPST</sequence>
<keyword evidence="3" id="KW-1185">Reference proteome</keyword>
<evidence type="ECO:0000256" key="1">
    <source>
        <dbReference type="SAM" id="Phobius"/>
    </source>
</evidence>
<feature type="transmembrane region" description="Helical" evidence="1">
    <location>
        <begin position="103"/>
        <end position="122"/>
    </location>
</feature>